<dbReference type="Pfam" id="PF00072">
    <property type="entry name" value="Response_reg"/>
    <property type="match status" value="1"/>
</dbReference>
<evidence type="ECO:0000313" key="18">
    <source>
        <dbReference type="Proteomes" id="UP001628193"/>
    </source>
</evidence>
<keyword evidence="6 12" id="KW-0812">Transmembrane</keyword>
<dbReference type="InterPro" id="IPR001789">
    <property type="entry name" value="Sig_transdc_resp-reg_receiver"/>
</dbReference>
<comment type="caution">
    <text evidence="17">The sequence shown here is derived from an EMBL/GenBank/DDBJ whole genome shotgun (WGS) entry which is preliminary data.</text>
</comment>
<dbReference type="NCBIfam" id="TIGR00229">
    <property type="entry name" value="sensory_box"/>
    <property type="match status" value="1"/>
</dbReference>
<keyword evidence="17" id="KW-0808">Transferase</keyword>
<dbReference type="SUPFAM" id="SSF55874">
    <property type="entry name" value="ATPase domain of HSP90 chaperone/DNA topoisomerase II/histidine kinase"/>
    <property type="match status" value="1"/>
</dbReference>
<feature type="transmembrane region" description="Helical" evidence="12">
    <location>
        <begin position="154"/>
        <end position="173"/>
    </location>
</feature>
<dbReference type="InterPro" id="IPR003661">
    <property type="entry name" value="HisK_dim/P_dom"/>
</dbReference>
<dbReference type="InterPro" id="IPR005467">
    <property type="entry name" value="His_kinase_dom"/>
</dbReference>
<dbReference type="Pfam" id="PF08447">
    <property type="entry name" value="PAS_3"/>
    <property type="match status" value="1"/>
</dbReference>
<reference evidence="17 18" key="1">
    <citation type="submission" date="2024-05" db="EMBL/GenBank/DDBJ databases">
        <authorList>
            <consortium name="Candidatus Magnetaquicoccaceae bacterium FCR-1 genome sequencing consortium"/>
            <person name="Shimoshige H."/>
            <person name="Shimamura S."/>
            <person name="Taoka A."/>
            <person name="Kobayashi H."/>
            <person name="Maekawa T."/>
        </authorList>
    </citation>
    <scope>NUCLEOTIDE SEQUENCE [LARGE SCALE GENOMIC DNA]</scope>
    <source>
        <strain evidence="17 18">FCR-1</strain>
    </source>
</reference>
<gene>
    <name evidence="17" type="primary">rcsC_10</name>
    <name evidence="17" type="ORF">SIID45300_00579</name>
</gene>
<evidence type="ECO:0000313" key="17">
    <source>
        <dbReference type="EMBL" id="GAB0056274.1"/>
    </source>
</evidence>
<feature type="transmembrane region" description="Helical" evidence="12">
    <location>
        <begin position="193"/>
        <end position="226"/>
    </location>
</feature>
<dbReference type="SUPFAM" id="SSF47384">
    <property type="entry name" value="Homodimeric domain of signal transducing histidine kinase"/>
    <property type="match status" value="1"/>
</dbReference>
<feature type="domain" description="PAC" evidence="16">
    <location>
        <begin position="376"/>
        <end position="427"/>
    </location>
</feature>
<dbReference type="InterPro" id="IPR004358">
    <property type="entry name" value="Sig_transdc_His_kin-like_C"/>
</dbReference>
<dbReference type="Proteomes" id="UP001628193">
    <property type="component" value="Unassembled WGS sequence"/>
</dbReference>
<evidence type="ECO:0000259" key="14">
    <source>
        <dbReference type="PROSITE" id="PS50110"/>
    </source>
</evidence>
<feature type="domain" description="PAS" evidence="15">
    <location>
        <begin position="297"/>
        <end position="373"/>
    </location>
</feature>
<dbReference type="EMBL" id="BAAFGK010000002">
    <property type="protein sequence ID" value="GAB0056274.1"/>
    <property type="molecule type" value="Genomic_DNA"/>
</dbReference>
<feature type="domain" description="Histidine kinase" evidence="13">
    <location>
        <begin position="445"/>
        <end position="664"/>
    </location>
</feature>
<keyword evidence="7 12" id="KW-1133">Transmembrane helix</keyword>
<feature type="region of interest" description="Disordered" evidence="11">
    <location>
        <begin position="808"/>
        <end position="828"/>
    </location>
</feature>
<dbReference type="PROSITE" id="PS50110">
    <property type="entry name" value="RESPONSE_REGULATORY"/>
    <property type="match status" value="1"/>
</dbReference>
<feature type="transmembrane region" description="Helical" evidence="12">
    <location>
        <begin position="43"/>
        <end position="59"/>
    </location>
</feature>
<evidence type="ECO:0000256" key="4">
    <source>
        <dbReference type="ARBA" id="ARBA00022475"/>
    </source>
</evidence>
<dbReference type="CDD" id="cd00130">
    <property type="entry name" value="PAS"/>
    <property type="match status" value="1"/>
</dbReference>
<feature type="transmembrane region" description="Helical" evidence="12">
    <location>
        <begin position="117"/>
        <end position="142"/>
    </location>
</feature>
<feature type="domain" description="Response regulatory" evidence="14">
    <location>
        <begin position="686"/>
        <end position="805"/>
    </location>
</feature>
<dbReference type="PRINTS" id="PR00344">
    <property type="entry name" value="BCTRLSENSOR"/>
</dbReference>
<dbReference type="Gene3D" id="1.10.287.130">
    <property type="match status" value="1"/>
</dbReference>
<feature type="transmembrane region" description="Helical" evidence="12">
    <location>
        <begin position="79"/>
        <end position="102"/>
    </location>
</feature>
<dbReference type="InterPro" id="IPR000014">
    <property type="entry name" value="PAS"/>
</dbReference>
<organism evidence="17 18">
    <name type="scientific">Candidatus Magnetaquiglobus chichijimensis</name>
    <dbReference type="NCBI Taxonomy" id="3141448"/>
    <lineage>
        <taxon>Bacteria</taxon>
        <taxon>Pseudomonadati</taxon>
        <taxon>Pseudomonadota</taxon>
        <taxon>Magnetococcia</taxon>
        <taxon>Magnetococcales</taxon>
        <taxon>Candidatus Magnetaquicoccaceae</taxon>
        <taxon>Candidatus Magnetaquiglobus</taxon>
    </lineage>
</organism>
<dbReference type="SUPFAM" id="SSF55785">
    <property type="entry name" value="PYP-like sensor domain (PAS domain)"/>
    <property type="match status" value="1"/>
</dbReference>
<dbReference type="RefSeq" id="WP_420903987.1">
    <property type="nucleotide sequence ID" value="NZ_BAAFGK010000002.1"/>
</dbReference>
<sequence>MNPLRGSNPARPLSMGGLVLMAYAVSGYLGLVMHSHVDRHITLIWLPTGIAVTALLRWGRHFWPAITGGAMLINMGMGLPFFVAGGIAAGNTLGPLLTAWILRRAGFHQDFGYQKDVLLFTVSAMIGMIVTASNGVTILWLSGQIPSHEYVQAWLTWWMGDTLGVLIVAPLLLTLSKSSLKRLSDSSVESALFILIFWGVNWLIFFSPFMATLGFVPVLLVIWAALRHGITGASLTVLANAAMASWGTATGHGPFHLMGALDQIILTGYILTHAMVSLVVTALHAENRRTAREVNEAYQRLRKIASRLPGMVYQFRQRADGSYCLPYASEAIRDLFRIEPEQAQKHADLVFSAVHPEDVDRVQRSIRRSAEELSMWREEFRVRYDDGEERWLFGNSMPERDAQGEVLWHGFVTDITLQKEVQAELLKAKEQAESANRAKSEFLAVMSHEIRTPMNVVLGMGDLLLDTVLNDEQKMYLNRLQNAGNNLLELIDQILDLSRIESGQMVLKEESIDVAQLFKETVSLLEVLASGKGLRLEVMVEESTPVWVLGDRLRLRQVVFNLLGNAVKFTEQGSVKLRCRVTTEDPDHLHLTVEDTGIGIPANHLEAIFNAFTQVDSSMTRQYGGVGLGLSICRHLVDRMGGTIKVVSNPSLGSVFHIRLPLRVVEAPAATPVIRSPVAVDAPEQQILLVEDTEENRVLMRTFLEMTPHHLTVAQDGEEAVRLVRERSFDLVFMDVQMPVMDGYTATRQIRRWERETGRRPLFIVALTAHALDGEEQRSQEAGCNLYLSKPIKKKRLLEVIQERIGQADPAQKVREDRPQWEQTDGCA</sequence>
<dbReference type="CDD" id="cd16922">
    <property type="entry name" value="HATPase_EvgS-ArcB-TorS-like"/>
    <property type="match status" value="1"/>
</dbReference>
<dbReference type="InterPro" id="IPR011006">
    <property type="entry name" value="CheY-like_superfamily"/>
</dbReference>
<dbReference type="PANTHER" id="PTHR45339">
    <property type="entry name" value="HYBRID SIGNAL TRANSDUCTION HISTIDINE KINASE J"/>
    <property type="match status" value="1"/>
</dbReference>
<keyword evidence="4" id="KW-1003">Cell membrane</keyword>
<dbReference type="InterPro" id="IPR035965">
    <property type="entry name" value="PAS-like_dom_sf"/>
</dbReference>
<protein>
    <recommendedName>
        <fullName evidence="3">histidine kinase</fullName>
        <ecNumber evidence="3">2.7.13.3</ecNumber>
    </recommendedName>
</protein>
<evidence type="ECO:0000256" key="6">
    <source>
        <dbReference type="ARBA" id="ARBA00022692"/>
    </source>
</evidence>
<dbReference type="Gene3D" id="3.30.565.10">
    <property type="entry name" value="Histidine kinase-like ATPase, C-terminal domain"/>
    <property type="match status" value="1"/>
</dbReference>
<feature type="transmembrane region" description="Helical" evidence="12">
    <location>
        <begin position="12"/>
        <end position="31"/>
    </location>
</feature>
<evidence type="ECO:0000256" key="10">
    <source>
        <dbReference type="PROSITE-ProRule" id="PRU00169"/>
    </source>
</evidence>
<dbReference type="InterPro" id="IPR003594">
    <property type="entry name" value="HATPase_dom"/>
</dbReference>
<dbReference type="SMART" id="SM00448">
    <property type="entry name" value="REC"/>
    <property type="match status" value="1"/>
</dbReference>
<feature type="modified residue" description="4-aspartylphosphate" evidence="10">
    <location>
        <position position="735"/>
    </location>
</feature>
<evidence type="ECO:0000256" key="11">
    <source>
        <dbReference type="SAM" id="MobiDB-lite"/>
    </source>
</evidence>
<keyword evidence="9 12" id="KW-0472">Membrane</keyword>
<evidence type="ECO:0000256" key="5">
    <source>
        <dbReference type="ARBA" id="ARBA00022553"/>
    </source>
</evidence>
<evidence type="ECO:0000256" key="2">
    <source>
        <dbReference type="ARBA" id="ARBA00004651"/>
    </source>
</evidence>
<dbReference type="SMART" id="SM00388">
    <property type="entry name" value="HisKA"/>
    <property type="match status" value="1"/>
</dbReference>
<dbReference type="Pfam" id="PF02518">
    <property type="entry name" value="HATPase_c"/>
    <property type="match status" value="1"/>
</dbReference>
<dbReference type="PROSITE" id="PS50113">
    <property type="entry name" value="PAC"/>
    <property type="match status" value="1"/>
</dbReference>
<dbReference type="Pfam" id="PF05231">
    <property type="entry name" value="MASE1"/>
    <property type="match status" value="1"/>
</dbReference>
<keyword evidence="8" id="KW-0902">Two-component regulatory system</keyword>
<evidence type="ECO:0000259" key="16">
    <source>
        <dbReference type="PROSITE" id="PS50113"/>
    </source>
</evidence>
<dbReference type="SMART" id="SM00387">
    <property type="entry name" value="HATPase_c"/>
    <property type="match status" value="1"/>
</dbReference>
<name>A0ABQ0C5U9_9PROT</name>
<dbReference type="PANTHER" id="PTHR45339:SF1">
    <property type="entry name" value="HYBRID SIGNAL TRANSDUCTION HISTIDINE KINASE J"/>
    <property type="match status" value="1"/>
</dbReference>
<dbReference type="CDD" id="cd00082">
    <property type="entry name" value="HisKA"/>
    <property type="match status" value="1"/>
</dbReference>
<keyword evidence="17" id="KW-0418">Kinase</keyword>
<dbReference type="InterPro" id="IPR007895">
    <property type="entry name" value="MASE1"/>
</dbReference>
<dbReference type="PROSITE" id="PS50109">
    <property type="entry name" value="HIS_KIN"/>
    <property type="match status" value="1"/>
</dbReference>
<evidence type="ECO:0000259" key="15">
    <source>
        <dbReference type="PROSITE" id="PS50112"/>
    </source>
</evidence>
<dbReference type="InterPro" id="IPR000700">
    <property type="entry name" value="PAS-assoc_C"/>
</dbReference>
<dbReference type="Gene3D" id="3.30.450.20">
    <property type="entry name" value="PAS domain"/>
    <property type="match status" value="1"/>
</dbReference>
<evidence type="ECO:0000256" key="12">
    <source>
        <dbReference type="SAM" id="Phobius"/>
    </source>
</evidence>
<evidence type="ECO:0000256" key="3">
    <source>
        <dbReference type="ARBA" id="ARBA00012438"/>
    </source>
</evidence>
<comment type="catalytic activity">
    <reaction evidence="1">
        <text>ATP + protein L-histidine = ADP + protein N-phospho-L-histidine.</text>
        <dbReference type="EC" id="2.7.13.3"/>
    </reaction>
</comment>
<dbReference type="InterPro" id="IPR036097">
    <property type="entry name" value="HisK_dim/P_sf"/>
</dbReference>
<dbReference type="InterPro" id="IPR013655">
    <property type="entry name" value="PAS_fold_3"/>
</dbReference>
<dbReference type="PROSITE" id="PS50112">
    <property type="entry name" value="PAS"/>
    <property type="match status" value="1"/>
</dbReference>
<reference evidence="17 18" key="2">
    <citation type="submission" date="2024-09" db="EMBL/GenBank/DDBJ databases">
        <title>Draft genome sequence of Candidatus Magnetaquicoccaceae bacterium FCR-1.</title>
        <authorList>
            <person name="Shimoshige H."/>
            <person name="Shimamura S."/>
            <person name="Taoka A."/>
            <person name="Kobayashi H."/>
            <person name="Maekawa T."/>
        </authorList>
    </citation>
    <scope>NUCLEOTIDE SEQUENCE [LARGE SCALE GENOMIC DNA]</scope>
    <source>
        <strain evidence="17 18">FCR-1</strain>
    </source>
</reference>
<keyword evidence="5 10" id="KW-0597">Phosphoprotein</keyword>
<evidence type="ECO:0000256" key="7">
    <source>
        <dbReference type="ARBA" id="ARBA00022989"/>
    </source>
</evidence>
<evidence type="ECO:0000256" key="1">
    <source>
        <dbReference type="ARBA" id="ARBA00000085"/>
    </source>
</evidence>
<dbReference type="GO" id="GO:0004673">
    <property type="term" value="F:protein histidine kinase activity"/>
    <property type="evidence" value="ECO:0007669"/>
    <property type="project" value="UniProtKB-EC"/>
</dbReference>
<comment type="subcellular location">
    <subcellularLocation>
        <location evidence="2">Cell membrane</location>
        <topology evidence="2">Multi-pass membrane protein</topology>
    </subcellularLocation>
</comment>
<dbReference type="InterPro" id="IPR036890">
    <property type="entry name" value="HATPase_C_sf"/>
</dbReference>
<keyword evidence="18" id="KW-1185">Reference proteome</keyword>
<dbReference type="Pfam" id="PF00512">
    <property type="entry name" value="HisKA"/>
    <property type="match status" value="1"/>
</dbReference>
<accession>A0ABQ0C5U9</accession>
<dbReference type="Gene3D" id="3.40.50.2300">
    <property type="match status" value="1"/>
</dbReference>
<proteinExistence type="predicted"/>
<dbReference type="EC" id="2.7.13.3" evidence="3"/>
<evidence type="ECO:0000256" key="9">
    <source>
        <dbReference type="ARBA" id="ARBA00023136"/>
    </source>
</evidence>
<evidence type="ECO:0000259" key="13">
    <source>
        <dbReference type="PROSITE" id="PS50109"/>
    </source>
</evidence>
<dbReference type="SUPFAM" id="SSF52172">
    <property type="entry name" value="CheY-like"/>
    <property type="match status" value="1"/>
</dbReference>
<evidence type="ECO:0000256" key="8">
    <source>
        <dbReference type="ARBA" id="ARBA00023012"/>
    </source>
</evidence>
<dbReference type="CDD" id="cd17546">
    <property type="entry name" value="REC_hyHK_CKI1_RcsC-like"/>
    <property type="match status" value="1"/>
</dbReference>